<dbReference type="Proteomes" id="UP000315131">
    <property type="component" value="Unassembled WGS sequence"/>
</dbReference>
<sequence>MINFFRKIRQKTLTNNKFSKYLLYAIGEIILVVIGILIALQINNWNESTKLGKEETLYLKRLKIDLEKDTLYYNKNIARANLLIDRNTSFLKQIYDKQKSIEEGRELMNIPLWDSEYLTIQDNTFRELVSSGKLNIISNSKLKVAVVDLYRLIESNGNNIKEGNEYSRELMANYASTYPGAIKQTRNPKELMNFVNDEMFRMEDFQFLNNPSSSQFQSLEDVILVYIAKHEGFIILFEELKDKSKDVLYQIEQEINENK</sequence>
<dbReference type="RefSeq" id="WP_143409561.1">
    <property type="nucleotide sequence ID" value="NZ_VHSF01000001.1"/>
</dbReference>
<keyword evidence="3" id="KW-1185">Reference proteome</keyword>
<keyword evidence="1" id="KW-0472">Membrane</keyword>
<dbReference type="InterPro" id="IPR045749">
    <property type="entry name" value="DUF6090"/>
</dbReference>
<gene>
    <name evidence="2" type="ORF">FGM01_02510</name>
</gene>
<keyword evidence="1" id="KW-1133">Transmembrane helix</keyword>
<organism evidence="2 3">
    <name type="scientific">Christiangramia sabulilitoris</name>
    <dbReference type="NCBI Taxonomy" id="2583991"/>
    <lineage>
        <taxon>Bacteria</taxon>
        <taxon>Pseudomonadati</taxon>
        <taxon>Bacteroidota</taxon>
        <taxon>Flavobacteriia</taxon>
        <taxon>Flavobacteriales</taxon>
        <taxon>Flavobacteriaceae</taxon>
        <taxon>Christiangramia</taxon>
    </lineage>
</organism>
<accession>A0A550I730</accession>
<dbReference type="Pfam" id="PF19578">
    <property type="entry name" value="DUF6090"/>
    <property type="match status" value="1"/>
</dbReference>
<feature type="transmembrane region" description="Helical" evidence="1">
    <location>
        <begin position="21"/>
        <end position="40"/>
    </location>
</feature>
<dbReference type="EMBL" id="VHSF01000001">
    <property type="protein sequence ID" value="TRO66782.1"/>
    <property type="molecule type" value="Genomic_DNA"/>
</dbReference>
<proteinExistence type="predicted"/>
<comment type="caution">
    <text evidence="2">The sequence shown here is derived from an EMBL/GenBank/DDBJ whole genome shotgun (WGS) entry which is preliminary data.</text>
</comment>
<protein>
    <submittedName>
        <fullName evidence="2">Uncharacterized protein</fullName>
    </submittedName>
</protein>
<evidence type="ECO:0000256" key="1">
    <source>
        <dbReference type="SAM" id="Phobius"/>
    </source>
</evidence>
<evidence type="ECO:0000313" key="3">
    <source>
        <dbReference type="Proteomes" id="UP000315131"/>
    </source>
</evidence>
<dbReference type="AlphaFoldDB" id="A0A550I730"/>
<dbReference type="OrthoDB" id="821805at2"/>
<evidence type="ECO:0000313" key="2">
    <source>
        <dbReference type="EMBL" id="TRO66782.1"/>
    </source>
</evidence>
<reference evidence="2 3" key="1">
    <citation type="submission" date="2019-06" db="EMBL/GenBank/DDBJ databases">
        <title>Gramella sabulilitoris sp. nov., isolated from a marine sand.</title>
        <authorList>
            <person name="Yoon J.-H."/>
        </authorList>
    </citation>
    <scope>NUCLEOTIDE SEQUENCE [LARGE SCALE GENOMIC DNA]</scope>
    <source>
        <strain evidence="2 3">HSMS-1</strain>
    </source>
</reference>
<keyword evidence="1" id="KW-0812">Transmembrane</keyword>
<name>A0A550I730_9FLAO</name>